<gene>
    <name evidence="1" type="ORF">EUGRSUZ_H03563</name>
</gene>
<dbReference type="EMBL" id="KK198760">
    <property type="protein sequence ID" value="KCW60825.1"/>
    <property type="molecule type" value="Genomic_DNA"/>
</dbReference>
<protein>
    <submittedName>
        <fullName evidence="1">Uncharacterized protein</fullName>
    </submittedName>
</protein>
<sequence length="96" mass="10772">MSTSMSVRMIFLVVTNKTSRTFSYFHQKKKKLPGHYVDAPGDEAGPSSYWAVYWAFAPSKHVFSAHSVYLYGLFIDWARLGSLGRPNRGGLVVAQV</sequence>
<dbReference type="AlphaFoldDB" id="A0A059B594"/>
<dbReference type="Gramene" id="KCW60825">
    <property type="protein sequence ID" value="KCW60825"/>
    <property type="gene ID" value="EUGRSUZ_H03563"/>
</dbReference>
<evidence type="ECO:0000313" key="1">
    <source>
        <dbReference type="EMBL" id="KCW60825.1"/>
    </source>
</evidence>
<name>A0A059B594_EUCGR</name>
<organism evidence="1">
    <name type="scientific">Eucalyptus grandis</name>
    <name type="common">Flooded gum</name>
    <dbReference type="NCBI Taxonomy" id="71139"/>
    <lineage>
        <taxon>Eukaryota</taxon>
        <taxon>Viridiplantae</taxon>
        <taxon>Streptophyta</taxon>
        <taxon>Embryophyta</taxon>
        <taxon>Tracheophyta</taxon>
        <taxon>Spermatophyta</taxon>
        <taxon>Magnoliopsida</taxon>
        <taxon>eudicotyledons</taxon>
        <taxon>Gunneridae</taxon>
        <taxon>Pentapetalae</taxon>
        <taxon>rosids</taxon>
        <taxon>malvids</taxon>
        <taxon>Myrtales</taxon>
        <taxon>Myrtaceae</taxon>
        <taxon>Myrtoideae</taxon>
        <taxon>Eucalypteae</taxon>
        <taxon>Eucalyptus</taxon>
    </lineage>
</organism>
<reference evidence="1" key="1">
    <citation type="submission" date="2013-07" db="EMBL/GenBank/DDBJ databases">
        <title>The genome of Eucalyptus grandis.</title>
        <authorList>
            <person name="Schmutz J."/>
            <person name="Hayes R."/>
            <person name="Myburg A."/>
            <person name="Tuskan G."/>
            <person name="Grattapaglia D."/>
            <person name="Rokhsar D.S."/>
        </authorList>
    </citation>
    <scope>NUCLEOTIDE SEQUENCE</scope>
    <source>
        <tissue evidence="1">Leaf extractions</tissue>
    </source>
</reference>
<accession>A0A059B594</accession>
<dbReference type="InParanoid" id="A0A059B594"/>
<proteinExistence type="predicted"/>